<evidence type="ECO:0000259" key="6">
    <source>
        <dbReference type="Pfam" id="PF14111"/>
    </source>
</evidence>
<feature type="domain" description="DUF4283" evidence="6">
    <location>
        <begin position="61"/>
        <end position="124"/>
    </location>
</feature>
<dbReference type="InterPro" id="IPR036291">
    <property type="entry name" value="NAD(P)-bd_dom_sf"/>
</dbReference>
<accession>A0A9Q0JN54</accession>
<dbReference type="Pfam" id="PF02781">
    <property type="entry name" value="G6PD_C"/>
    <property type="match status" value="1"/>
</dbReference>
<feature type="domain" description="Glucose-6-phosphate dehydrogenase C-terminal" evidence="5">
    <location>
        <begin position="607"/>
        <end position="706"/>
    </location>
</feature>
<dbReference type="Pfam" id="PF14111">
    <property type="entry name" value="DUF4283"/>
    <property type="match status" value="1"/>
</dbReference>
<sequence length="716" mass="78329">MVGTIYHEGGGGVSSPKLDGVSIYGEPVVNLDSDDEQAPSVSKPILVGRIIIHTRRFFVKVAGEVLVHAWNITSSLDVLEVRVNTFLYTFDCESEKQRALDGAPWNLSRLHLCLKEWSPDVVFNSISFNFLDFWVQMRGLPPHYMRLSKAKRVGTLFMEVLEVNLPSDDSILWVEMFLIRVRVDVNKPLPTGFITKDRMEDAAIRISFQCEDLGDYCYYCGMIGHLEKDYELCMADLKAGRRCQNLGVYGPELRATKSFGRRGASSYRFKVEVKGCTGGKSDPKVRDGRAAARVLHQSCADTGLDAEQVRMQTTCPTAPLHSDKTAVVPPVSGEGQMGGSARGKEIAYAAALSGADVVVDSGSQAGLNAKGKGIFDFQSVKHGTGTGVAKGPSGRALTPRKHQAHVNTSFPKRAKQDASTKPLWTVPSAHILEGVGSGNVPIVGPVPCVGQRDLLGTENARAEEVTVMRSPVDSKEETGRPILKFEDGSLHELPLGVSAHVAGSVESPSSIPKTNSVDFPNAGGGSASLCIADVGIFGYSRKNLTDEDLRSIIASTLTCRIDHQQNCDEKLEAFLSRTYYVNGCFDNREGMSKLNAIIEQIEGQVTCVEIRIQFRHVPRNLYRERIGHNLNLATNELILRDVPDEAILVKINNKVPGLGLQLDASELNLLYKERYNSADVPDSYEHLLLDVVDGDNHLFLRSDELAGCMEYSVTGS</sequence>
<comment type="caution">
    <text evidence="7">The sequence shown here is derived from an EMBL/GenBank/DDBJ whole genome shotgun (WGS) entry which is preliminary data.</text>
</comment>
<dbReference type="GO" id="GO:0004345">
    <property type="term" value="F:glucose-6-phosphate dehydrogenase activity"/>
    <property type="evidence" value="ECO:0007669"/>
    <property type="project" value="InterPro"/>
</dbReference>
<dbReference type="GO" id="GO:0006098">
    <property type="term" value="P:pentose-phosphate shunt"/>
    <property type="evidence" value="ECO:0007669"/>
    <property type="project" value="UniProtKB-ARBA"/>
</dbReference>
<evidence type="ECO:0000256" key="1">
    <source>
        <dbReference type="ARBA" id="ARBA00022526"/>
    </source>
</evidence>
<reference evidence="7" key="2">
    <citation type="journal article" date="2023" name="Plants (Basel)">
        <title>Annotation of the Turnera subulata (Passifloraceae) Draft Genome Reveals the S-Locus Evolved after the Divergence of Turneroideae from Passifloroideae in a Stepwise Manner.</title>
        <authorList>
            <person name="Henning P.M."/>
            <person name="Roalson E.H."/>
            <person name="Mir W."/>
            <person name="McCubbin A.G."/>
            <person name="Shore J.S."/>
        </authorList>
    </citation>
    <scope>NUCLEOTIDE SEQUENCE</scope>
    <source>
        <strain evidence="7">F60SS</strain>
    </source>
</reference>
<dbReference type="GO" id="GO:0050661">
    <property type="term" value="F:NADP binding"/>
    <property type="evidence" value="ECO:0007669"/>
    <property type="project" value="InterPro"/>
</dbReference>
<evidence type="ECO:0000313" key="7">
    <source>
        <dbReference type="EMBL" id="KAJ4846735.1"/>
    </source>
</evidence>
<proteinExistence type="predicted"/>
<name>A0A9Q0JN54_9ROSI</name>
<keyword evidence="8" id="KW-1185">Reference proteome</keyword>
<feature type="region of interest" description="Disordered" evidence="4">
    <location>
        <begin position="385"/>
        <end position="420"/>
    </location>
</feature>
<dbReference type="Proteomes" id="UP001141552">
    <property type="component" value="Unassembled WGS sequence"/>
</dbReference>
<evidence type="ECO:0000256" key="2">
    <source>
        <dbReference type="ARBA" id="ARBA00022857"/>
    </source>
</evidence>
<protein>
    <recommendedName>
        <fullName evidence="9">DUF4283 domain-containing protein</fullName>
    </recommendedName>
</protein>
<keyword evidence="3" id="KW-0119">Carbohydrate metabolism</keyword>
<dbReference type="PANTHER" id="PTHR23429">
    <property type="entry name" value="GLUCOSE-6-PHOSPHATE 1-DEHYDROGENASE G6PD"/>
    <property type="match status" value="1"/>
</dbReference>
<dbReference type="OrthoDB" id="848905at2759"/>
<organism evidence="7 8">
    <name type="scientific">Turnera subulata</name>
    <dbReference type="NCBI Taxonomy" id="218843"/>
    <lineage>
        <taxon>Eukaryota</taxon>
        <taxon>Viridiplantae</taxon>
        <taxon>Streptophyta</taxon>
        <taxon>Embryophyta</taxon>
        <taxon>Tracheophyta</taxon>
        <taxon>Spermatophyta</taxon>
        <taxon>Magnoliopsida</taxon>
        <taxon>eudicotyledons</taxon>
        <taxon>Gunneridae</taxon>
        <taxon>Pentapetalae</taxon>
        <taxon>rosids</taxon>
        <taxon>fabids</taxon>
        <taxon>Malpighiales</taxon>
        <taxon>Passifloraceae</taxon>
        <taxon>Turnera</taxon>
    </lineage>
</organism>
<dbReference type="Gene3D" id="3.30.360.10">
    <property type="entry name" value="Dihydrodipicolinate Reductase, domain 2"/>
    <property type="match status" value="1"/>
</dbReference>
<dbReference type="InterPro" id="IPR022675">
    <property type="entry name" value="G6P_DH_C"/>
</dbReference>
<keyword evidence="2" id="KW-0521">NADP</keyword>
<gene>
    <name evidence="7" type="ORF">Tsubulata_010211</name>
</gene>
<dbReference type="EMBL" id="JAKUCV010001348">
    <property type="protein sequence ID" value="KAJ4846735.1"/>
    <property type="molecule type" value="Genomic_DNA"/>
</dbReference>
<evidence type="ECO:0000256" key="3">
    <source>
        <dbReference type="ARBA" id="ARBA00023277"/>
    </source>
</evidence>
<dbReference type="InterPro" id="IPR025558">
    <property type="entry name" value="DUF4283"/>
</dbReference>
<keyword evidence="1" id="KW-0313">Glucose metabolism</keyword>
<dbReference type="InterPro" id="IPR001282">
    <property type="entry name" value="G6P_DH"/>
</dbReference>
<dbReference type="GO" id="GO:0006006">
    <property type="term" value="P:glucose metabolic process"/>
    <property type="evidence" value="ECO:0007669"/>
    <property type="project" value="UniProtKB-KW"/>
</dbReference>
<evidence type="ECO:0000313" key="8">
    <source>
        <dbReference type="Proteomes" id="UP001141552"/>
    </source>
</evidence>
<evidence type="ECO:0000256" key="4">
    <source>
        <dbReference type="SAM" id="MobiDB-lite"/>
    </source>
</evidence>
<dbReference type="SUPFAM" id="SSF55347">
    <property type="entry name" value="Glyceraldehyde-3-phosphate dehydrogenase-like, C-terminal domain"/>
    <property type="match status" value="1"/>
</dbReference>
<evidence type="ECO:0000259" key="5">
    <source>
        <dbReference type="Pfam" id="PF02781"/>
    </source>
</evidence>
<dbReference type="SUPFAM" id="SSF51735">
    <property type="entry name" value="NAD(P)-binding Rossmann-fold domains"/>
    <property type="match status" value="1"/>
</dbReference>
<dbReference type="AlphaFoldDB" id="A0A9Q0JN54"/>
<reference evidence="7" key="1">
    <citation type="submission" date="2022-02" db="EMBL/GenBank/DDBJ databases">
        <authorList>
            <person name="Henning P.M."/>
            <person name="McCubbin A.G."/>
            <person name="Shore J.S."/>
        </authorList>
    </citation>
    <scope>NUCLEOTIDE SEQUENCE</scope>
    <source>
        <strain evidence="7">F60SS</strain>
        <tissue evidence="7">Leaves</tissue>
    </source>
</reference>
<evidence type="ECO:0008006" key="9">
    <source>
        <dbReference type="Google" id="ProtNLM"/>
    </source>
</evidence>
<dbReference type="PANTHER" id="PTHR23429:SF4">
    <property type="entry name" value="INACTIVE GLUCOSE-6-PHOSPHATE 1-DEHYDROGENASE 4, CHLOROPLASTIC"/>
    <property type="match status" value="1"/>
</dbReference>